<dbReference type="Proteomes" id="UP000008311">
    <property type="component" value="Unassembled WGS sequence"/>
</dbReference>
<dbReference type="GO" id="GO:0005737">
    <property type="term" value="C:cytoplasm"/>
    <property type="evidence" value="ECO:0007669"/>
    <property type="project" value="UniProtKB-SubCell"/>
</dbReference>
<reference evidence="10" key="1">
    <citation type="journal article" date="2010" name="Nat. Biotechnol.">
        <title>Draft genome sequence of the oilseed species Ricinus communis.</title>
        <authorList>
            <person name="Chan A.P."/>
            <person name="Crabtree J."/>
            <person name="Zhao Q."/>
            <person name="Lorenzi H."/>
            <person name="Orvis J."/>
            <person name="Puiu D."/>
            <person name="Melake-Berhan A."/>
            <person name="Jones K.M."/>
            <person name="Redman J."/>
            <person name="Chen G."/>
            <person name="Cahoon E.B."/>
            <person name="Gedil M."/>
            <person name="Stanke M."/>
            <person name="Haas B.J."/>
            <person name="Wortman J.R."/>
            <person name="Fraser-Liggett C.M."/>
            <person name="Ravel J."/>
            <person name="Rabinowicz P.D."/>
        </authorList>
    </citation>
    <scope>NUCLEOTIDE SEQUENCE [LARGE SCALE GENOMIC DNA]</scope>
    <source>
        <strain evidence="10">cv. Hale</strain>
    </source>
</reference>
<evidence type="ECO:0000256" key="5">
    <source>
        <dbReference type="ARBA" id="ARBA00022490"/>
    </source>
</evidence>
<dbReference type="AlphaFoldDB" id="B9SUI8"/>
<dbReference type="STRING" id="3988.B9SUI8"/>
<dbReference type="Pfam" id="PF10294">
    <property type="entry name" value="Methyltransf_16"/>
    <property type="match status" value="1"/>
</dbReference>
<evidence type="ECO:0000256" key="4">
    <source>
        <dbReference type="ARBA" id="ARBA00020594"/>
    </source>
</evidence>
<sequence length="176" mass="19524">MDKTERRPNAKAASLRWEILRQALLRPHSSMETASATKCISRKTNHGFNLIPSQLVDKDSNSRDATICYTLPINGSPKLFLTQRMDDGADLSDFEISNRYNIDNTGLVCHWPSEDVLAYFCLCHAEMFRSKTVIELGSGYGLAGLIIAATTEASEVVISDGNPQVVDCILLICFYC</sequence>
<dbReference type="EC" id="2.1.1.60" evidence="3"/>
<dbReference type="InterPro" id="IPR019410">
    <property type="entry name" value="Methyltransf_16"/>
</dbReference>
<accession>B9SUI8</accession>
<dbReference type="eggNOG" id="KOG3201">
    <property type="taxonomic scope" value="Eukaryota"/>
</dbReference>
<keyword evidence="10" id="KW-1185">Reference proteome</keyword>
<evidence type="ECO:0000313" key="10">
    <source>
        <dbReference type="Proteomes" id="UP000008311"/>
    </source>
</evidence>
<gene>
    <name evidence="9" type="ORF">RCOM_0573370</name>
</gene>
<keyword evidence="8" id="KW-0539">Nucleus</keyword>
<evidence type="ECO:0000256" key="2">
    <source>
        <dbReference type="ARBA" id="ARBA00004496"/>
    </source>
</evidence>
<proteinExistence type="predicted"/>
<evidence type="ECO:0000256" key="1">
    <source>
        <dbReference type="ARBA" id="ARBA00004123"/>
    </source>
</evidence>
<dbReference type="InParanoid" id="B9SUI8"/>
<dbReference type="PANTHER" id="PTHR13539">
    <property type="entry name" value="CALMODULIN-LYSINE N-METHYLTRANSFERASE"/>
    <property type="match status" value="1"/>
</dbReference>
<name>B9SUI8_RICCO</name>
<dbReference type="GO" id="GO:0032259">
    <property type="term" value="P:methylation"/>
    <property type="evidence" value="ECO:0007669"/>
    <property type="project" value="UniProtKB-KW"/>
</dbReference>
<dbReference type="GO" id="GO:0005634">
    <property type="term" value="C:nucleus"/>
    <property type="evidence" value="ECO:0007669"/>
    <property type="project" value="UniProtKB-SubCell"/>
</dbReference>
<dbReference type="GO" id="GO:0018025">
    <property type="term" value="F:calmodulin-lysine N-methyltransferase activity"/>
    <property type="evidence" value="ECO:0007669"/>
    <property type="project" value="UniProtKB-EC"/>
</dbReference>
<keyword evidence="6" id="KW-0489">Methyltransferase</keyword>
<dbReference type="SUPFAM" id="SSF53335">
    <property type="entry name" value="S-adenosyl-L-methionine-dependent methyltransferases"/>
    <property type="match status" value="1"/>
</dbReference>
<keyword evidence="7" id="KW-0808">Transferase</keyword>
<dbReference type="FunCoup" id="B9SUI8">
    <property type="interactions" value="1528"/>
</dbReference>
<evidence type="ECO:0000256" key="6">
    <source>
        <dbReference type="ARBA" id="ARBA00022603"/>
    </source>
</evidence>
<comment type="subcellular location">
    <subcellularLocation>
        <location evidence="2">Cytoplasm</location>
    </subcellularLocation>
    <subcellularLocation>
        <location evidence="1">Nucleus</location>
    </subcellularLocation>
</comment>
<evidence type="ECO:0000256" key="8">
    <source>
        <dbReference type="ARBA" id="ARBA00023242"/>
    </source>
</evidence>
<evidence type="ECO:0000256" key="3">
    <source>
        <dbReference type="ARBA" id="ARBA00011914"/>
    </source>
</evidence>
<organism evidence="9 10">
    <name type="scientific">Ricinus communis</name>
    <name type="common">Castor bean</name>
    <dbReference type="NCBI Taxonomy" id="3988"/>
    <lineage>
        <taxon>Eukaryota</taxon>
        <taxon>Viridiplantae</taxon>
        <taxon>Streptophyta</taxon>
        <taxon>Embryophyta</taxon>
        <taxon>Tracheophyta</taxon>
        <taxon>Spermatophyta</taxon>
        <taxon>Magnoliopsida</taxon>
        <taxon>eudicotyledons</taxon>
        <taxon>Gunneridae</taxon>
        <taxon>Pentapetalae</taxon>
        <taxon>rosids</taxon>
        <taxon>fabids</taxon>
        <taxon>Malpighiales</taxon>
        <taxon>Euphorbiaceae</taxon>
        <taxon>Acalyphoideae</taxon>
        <taxon>Acalypheae</taxon>
        <taxon>Ricinus</taxon>
    </lineage>
</organism>
<dbReference type="Gene3D" id="3.40.50.150">
    <property type="entry name" value="Vaccinia Virus protein VP39"/>
    <property type="match status" value="1"/>
</dbReference>
<dbReference type="EMBL" id="EQ974147">
    <property type="protein sequence ID" value="EEF32744.1"/>
    <property type="molecule type" value="Genomic_DNA"/>
</dbReference>
<protein>
    <recommendedName>
        <fullName evidence="4">Calmodulin-lysine N-methyltransferase</fullName>
        <ecNumber evidence="3">2.1.1.60</ecNumber>
    </recommendedName>
</protein>
<dbReference type="InterPro" id="IPR029063">
    <property type="entry name" value="SAM-dependent_MTases_sf"/>
</dbReference>
<evidence type="ECO:0000313" key="9">
    <source>
        <dbReference type="EMBL" id="EEF32744.1"/>
    </source>
</evidence>
<evidence type="ECO:0000256" key="7">
    <source>
        <dbReference type="ARBA" id="ARBA00022679"/>
    </source>
</evidence>
<dbReference type="InterPro" id="IPR025800">
    <property type="entry name" value="CaM-Lys-N-MeTrfase"/>
</dbReference>
<keyword evidence="5" id="KW-0963">Cytoplasm</keyword>
<dbReference type="PANTHER" id="PTHR13539:SF3">
    <property type="entry name" value="CALMODULIN-LYSINE N-METHYLTRANSFERASE"/>
    <property type="match status" value="1"/>
</dbReference>